<dbReference type="eggNOG" id="ENOG5032YM4">
    <property type="taxonomic scope" value="Bacteria"/>
</dbReference>
<protein>
    <recommendedName>
        <fullName evidence="3">TPR repeats containing protein</fullName>
    </recommendedName>
</protein>
<organism evidence="1 2">
    <name type="scientific">Methylacidiphilum infernorum (isolate V4)</name>
    <name type="common">Methylokorus infernorum (strain V4)</name>
    <dbReference type="NCBI Taxonomy" id="481448"/>
    <lineage>
        <taxon>Bacteria</taxon>
        <taxon>Pseudomonadati</taxon>
        <taxon>Verrucomicrobiota</taxon>
        <taxon>Methylacidiphilae</taxon>
        <taxon>Methylacidiphilales</taxon>
        <taxon>Methylacidiphilaceae</taxon>
        <taxon>Methylacidiphilum (ex Ratnadevi et al. 2023)</taxon>
    </lineage>
</organism>
<dbReference type="HOGENOM" id="CLU_165468_0_0_0"/>
<evidence type="ECO:0000313" key="2">
    <source>
        <dbReference type="Proteomes" id="UP000009149"/>
    </source>
</evidence>
<sequence>MGFTFSMTLNEFMDIIEKNDSPPEFLSPPLQALFFEKKGNWERAHRIVQRYEDKDCCWVHAFLHRKEGDISNSRYWYARAGKEAGEDFEAEWRSIALSLLGR</sequence>
<evidence type="ECO:0000313" key="1">
    <source>
        <dbReference type="EMBL" id="ACD82700.1"/>
    </source>
</evidence>
<dbReference type="AlphaFoldDB" id="B3E039"/>
<accession>B3E039</accession>
<dbReference type="STRING" id="481448.Minf_0645"/>
<proteinExistence type="predicted"/>
<reference evidence="1 2" key="1">
    <citation type="journal article" date="2008" name="Biol. Direct">
        <title>Complete genome sequence of the extremely acidophilic methanotroph isolate V4, Methylacidiphilum infernorum, a representative of the bacterial phylum Verrucomicrobia.</title>
        <authorList>
            <person name="Hou S."/>
            <person name="Makarova K.S."/>
            <person name="Saw J.H."/>
            <person name="Senin P."/>
            <person name="Ly B.V."/>
            <person name="Zhou Z."/>
            <person name="Ren Y."/>
            <person name="Wang J."/>
            <person name="Galperin M.Y."/>
            <person name="Omelchenko M.V."/>
            <person name="Wolf Y.I."/>
            <person name="Yutin N."/>
            <person name="Koonin E.V."/>
            <person name="Stott M.B."/>
            <person name="Mountain B.W."/>
            <person name="Crowe M.A."/>
            <person name="Smirnova A.V."/>
            <person name="Dunfield P.F."/>
            <person name="Feng L."/>
            <person name="Wang L."/>
            <person name="Alam M."/>
        </authorList>
    </citation>
    <scope>NUCLEOTIDE SEQUENCE [LARGE SCALE GENOMIC DNA]</scope>
    <source>
        <strain evidence="2">Isolate V4</strain>
    </source>
</reference>
<dbReference type="EMBL" id="CP000975">
    <property type="protein sequence ID" value="ACD82700.1"/>
    <property type="molecule type" value="Genomic_DNA"/>
</dbReference>
<gene>
    <name evidence="1" type="ordered locus">Minf_0645</name>
</gene>
<evidence type="ECO:0008006" key="3">
    <source>
        <dbReference type="Google" id="ProtNLM"/>
    </source>
</evidence>
<name>B3E039_METI4</name>
<dbReference type="KEGG" id="min:Minf_0645"/>
<dbReference type="Proteomes" id="UP000009149">
    <property type="component" value="Chromosome"/>
</dbReference>